<dbReference type="EMBL" id="JADPRT010000004">
    <property type="protein sequence ID" value="MBF9068952.1"/>
    <property type="molecule type" value="Genomic_DNA"/>
</dbReference>
<dbReference type="Pfam" id="PF11716">
    <property type="entry name" value="MDMPI_N"/>
    <property type="match status" value="1"/>
</dbReference>
<reference evidence="2" key="1">
    <citation type="submission" date="2020-11" db="EMBL/GenBank/DDBJ databases">
        <title>Isolation and identification of active actinomycetes.</title>
        <authorList>
            <person name="Yu B."/>
        </authorList>
    </citation>
    <scope>NUCLEOTIDE SEQUENCE</scope>
    <source>
        <strain evidence="2">NEAU-YB345</strain>
    </source>
</reference>
<dbReference type="InterPro" id="IPR024344">
    <property type="entry name" value="MDMPI_metal-binding"/>
</dbReference>
<dbReference type="EMBL" id="JADPRT010000022">
    <property type="protein sequence ID" value="MBF9073406.1"/>
    <property type="molecule type" value="Genomic_DNA"/>
</dbReference>
<dbReference type="Gene3D" id="1.20.120.450">
    <property type="entry name" value="dinb family like domain"/>
    <property type="match status" value="1"/>
</dbReference>
<keyword evidence="2" id="KW-0413">Isomerase</keyword>
<evidence type="ECO:0000259" key="1">
    <source>
        <dbReference type="Pfam" id="PF11716"/>
    </source>
</evidence>
<gene>
    <name evidence="2" type="ORF">I2501_13050</name>
    <name evidence="3" type="ORF">I2501_35865</name>
</gene>
<dbReference type="GO" id="GO:0046872">
    <property type="term" value="F:metal ion binding"/>
    <property type="evidence" value="ECO:0007669"/>
    <property type="project" value="InterPro"/>
</dbReference>
<comment type="caution">
    <text evidence="2">The sequence shown here is derived from an EMBL/GenBank/DDBJ whole genome shotgun (WGS) entry which is preliminary data.</text>
</comment>
<evidence type="ECO:0000313" key="2">
    <source>
        <dbReference type="EMBL" id="MBF9068952.1"/>
    </source>
</evidence>
<accession>A0A931B5C4</accession>
<proteinExistence type="predicted"/>
<dbReference type="GO" id="GO:0016853">
    <property type="term" value="F:isomerase activity"/>
    <property type="evidence" value="ECO:0007669"/>
    <property type="project" value="UniProtKB-KW"/>
</dbReference>
<dbReference type="InterPro" id="IPR034660">
    <property type="entry name" value="DinB/YfiT-like"/>
</dbReference>
<organism evidence="2 4">
    <name type="scientific">Streptacidiphilus fuscans</name>
    <dbReference type="NCBI Taxonomy" id="2789292"/>
    <lineage>
        <taxon>Bacteria</taxon>
        <taxon>Bacillati</taxon>
        <taxon>Actinomycetota</taxon>
        <taxon>Actinomycetes</taxon>
        <taxon>Kitasatosporales</taxon>
        <taxon>Streptomycetaceae</taxon>
        <taxon>Streptacidiphilus</taxon>
    </lineage>
</organism>
<evidence type="ECO:0000313" key="4">
    <source>
        <dbReference type="Proteomes" id="UP000657385"/>
    </source>
</evidence>
<evidence type="ECO:0000313" key="3">
    <source>
        <dbReference type="EMBL" id="MBF9073406.1"/>
    </source>
</evidence>
<keyword evidence="4" id="KW-1185">Reference proteome</keyword>
<sequence>MDHRDVDAAVAEMLRVLGPHTSEDWSGPAGTLSWSCRETAAHVAHDLFAYACQLTARPDDAYLPLDLTVRPSASLTEVLQAVSACGGLLSAALAAAPPEARAWHWGPTDPTGFAAMGVTETLVHTHDITTGLGLVWEPPADAAAAALIRLFPDAPSTAEGAVTPGQALLWCTGRTTLPGLPRRTSWTWRAAVAEE</sequence>
<dbReference type="SUPFAM" id="SSF109854">
    <property type="entry name" value="DinB/YfiT-like putative metalloenzymes"/>
    <property type="match status" value="1"/>
</dbReference>
<name>A0A931B5C4_9ACTN</name>
<protein>
    <submittedName>
        <fullName evidence="2">Maleylpyruvate isomerase N-terminal domain-containing protein</fullName>
    </submittedName>
</protein>
<feature type="domain" description="Mycothiol-dependent maleylpyruvate isomerase metal-binding" evidence="1">
    <location>
        <begin position="7"/>
        <end position="128"/>
    </location>
</feature>
<dbReference type="AlphaFoldDB" id="A0A931B5C4"/>
<dbReference type="Proteomes" id="UP000657385">
    <property type="component" value="Unassembled WGS sequence"/>
</dbReference>